<evidence type="ECO:0000313" key="3">
    <source>
        <dbReference type="Proteomes" id="UP000653454"/>
    </source>
</evidence>
<organism evidence="2 3">
    <name type="scientific">Plutella xylostella</name>
    <name type="common">Diamondback moth</name>
    <name type="synonym">Plutella maculipennis</name>
    <dbReference type="NCBI Taxonomy" id="51655"/>
    <lineage>
        <taxon>Eukaryota</taxon>
        <taxon>Metazoa</taxon>
        <taxon>Ecdysozoa</taxon>
        <taxon>Arthropoda</taxon>
        <taxon>Hexapoda</taxon>
        <taxon>Insecta</taxon>
        <taxon>Pterygota</taxon>
        <taxon>Neoptera</taxon>
        <taxon>Endopterygota</taxon>
        <taxon>Lepidoptera</taxon>
        <taxon>Glossata</taxon>
        <taxon>Ditrysia</taxon>
        <taxon>Yponomeutoidea</taxon>
        <taxon>Plutellidae</taxon>
        <taxon>Plutella</taxon>
    </lineage>
</organism>
<dbReference type="AlphaFoldDB" id="A0A8S4GD75"/>
<name>A0A8S4GD75_PLUXY</name>
<sequence length="136" mass="14947">MGFLKKEISDIKSSTANLTKDVNSLKTEVSDLKKAGVNCEKKVIALEDDLVEARLAISDLKMQLQLKEQQGRLNNLEITGLPTTKGENLYSILHSIGVKVGIPIAPTDIDFVHRVRRFQQKPATEQGPASEPPAII</sequence>
<evidence type="ECO:0000256" key="1">
    <source>
        <dbReference type="SAM" id="Coils"/>
    </source>
</evidence>
<feature type="coiled-coil region" evidence="1">
    <location>
        <begin position="15"/>
        <end position="70"/>
    </location>
</feature>
<dbReference type="EMBL" id="CAJHNJ030000442">
    <property type="protein sequence ID" value="CAG9137884.1"/>
    <property type="molecule type" value="Genomic_DNA"/>
</dbReference>
<comment type="caution">
    <text evidence="2">The sequence shown here is derived from an EMBL/GenBank/DDBJ whole genome shotgun (WGS) entry which is preliminary data.</text>
</comment>
<keyword evidence="3" id="KW-1185">Reference proteome</keyword>
<keyword evidence="1" id="KW-0175">Coiled coil</keyword>
<reference evidence="2" key="1">
    <citation type="submission" date="2020-11" db="EMBL/GenBank/DDBJ databases">
        <authorList>
            <person name="Whiteford S."/>
        </authorList>
    </citation>
    <scope>NUCLEOTIDE SEQUENCE</scope>
</reference>
<proteinExistence type="predicted"/>
<accession>A0A8S4GD75</accession>
<dbReference type="Proteomes" id="UP000653454">
    <property type="component" value="Unassembled WGS sequence"/>
</dbReference>
<protein>
    <submittedName>
        <fullName evidence="2">(diamondback moth) hypothetical protein</fullName>
    </submittedName>
</protein>
<gene>
    <name evidence="2" type="ORF">PLXY2_LOCUS16139</name>
</gene>
<evidence type="ECO:0000313" key="2">
    <source>
        <dbReference type="EMBL" id="CAG9137884.1"/>
    </source>
</evidence>